<gene>
    <name evidence="1" type="ORF">GN138_01645</name>
</gene>
<comment type="caution">
    <text evidence="1">The sequence shown here is derived from an EMBL/GenBank/DDBJ whole genome shotgun (WGS) entry which is preliminary data.</text>
</comment>
<protein>
    <submittedName>
        <fullName evidence="1">Glyoxalase</fullName>
    </submittedName>
</protein>
<dbReference type="EMBL" id="WOWS01000001">
    <property type="protein sequence ID" value="MUU77135.1"/>
    <property type="molecule type" value="Genomic_DNA"/>
</dbReference>
<keyword evidence="2" id="KW-1185">Reference proteome</keyword>
<evidence type="ECO:0000313" key="2">
    <source>
        <dbReference type="Proteomes" id="UP000478208"/>
    </source>
</evidence>
<organism evidence="1 2">
    <name type="scientific">Winogradskyella endarachnes</name>
    <dbReference type="NCBI Taxonomy" id="2681965"/>
    <lineage>
        <taxon>Bacteria</taxon>
        <taxon>Pseudomonadati</taxon>
        <taxon>Bacteroidota</taxon>
        <taxon>Flavobacteriia</taxon>
        <taxon>Flavobacteriales</taxon>
        <taxon>Flavobacteriaceae</taxon>
        <taxon>Winogradskyella</taxon>
    </lineage>
</organism>
<evidence type="ECO:0000313" key="1">
    <source>
        <dbReference type="EMBL" id="MUU77135.1"/>
    </source>
</evidence>
<sequence length="138" mass="16017">MASRLNNLLSIRPQILSAKVHDATSAEEAFQNKTLRPIIKLQHDLIIAVFKNYIRKHKNVFYSLSLEDQLKYISNAIQKDIKFRNSLKGMVIGQFTVDEYELYIKNSSALNKRLTNIIKERLIHSIQLFNDINSLEKA</sequence>
<dbReference type="RefSeq" id="WP_157361572.1">
    <property type="nucleotide sequence ID" value="NZ_WOWS01000001.1"/>
</dbReference>
<accession>A0A6L6U4T1</accession>
<name>A0A6L6U4T1_9FLAO</name>
<dbReference type="AlphaFoldDB" id="A0A6L6U4T1"/>
<dbReference type="Proteomes" id="UP000478208">
    <property type="component" value="Unassembled WGS sequence"/>
</dbReference>
<reference evidence="1 2" key="1">
    <citation type="submission" date="2019-12" db="EMBL/GenBank/DDBJ databases">
        <authorList>
            <person name="Li J."/>
        </authorList>
    </citation>
    <scope>NUCLEOTIDE SEQUENCE [LARGE SCALE GENOMIC DNA]</scope>
    <source>
        <strain evidence="1 2">HL2-2</strain>
    </source>
</reference>
<proteinExistence type="predicted"/>